<evidence type="ECO:0000256" key="6">
    <source>
        <dbReference type="ARBA" id="ARBA00023316"/>
    </source>
</evidence>
<dbReference type="UniPathway" id="UPA00219"/>
<dbReference type="PANTHER" id="PTHR23135">
    <property type="entry name" value="MUR LIGASE FAMILY MEMBER"/>
    <property type="match status" value="1"/>
</dbReference>
<evidence type="ECO:0000256" key="5">
    <source>
        <dbReference type="ARBA" id="ARBA00023306"/>
    </source>
</evidence>
<feature type="binding site" evidence="7">
    <location>
        <position position="30"/>
    </location>
    <ligand>
        <name>UDP-N-acetyl-alpha-D-muramoyl-L-alanyl-D-glutamate</name>
        <dbReference type="ChEBI" id="CHEBI:83900"/>
    </ligand>
</feature>
<evidence type="ECO:0000256" key="4">
    <source>
        <dbReference type="ARBA" id="ARBA00022984"/>
    </source>
</evidence>
<dbReference type="InterPro" id="IPR013221">
    <property type="entry name" value="Mur_ligase_cen"/>
</dbReference>
<dbReference type="EC" id="6.3.2.13" evidence="7"/>
<keyword evidence="7" id="KW-0460">Magnesium</keyword>
<proteinExistence type="inferred from homology"/>
<dbReference type="GO" id="GO:0071555">
    <property type="term" value="P:cell wall organization"/>
    <property type="evidence" value="ECO:0007669"/>
    <property type="project" value="UniProtKB-KW"/>
</dbReference>
<keyword evidence="3 7" id="KW-0133">Cell shape</keyword>
<feature type="binding site" evidence="7">
    <location>
        <position position="188"/>
    </location>
    <ligand>
        <name>UDP-N-acetyl-alpha-D-muramoyl-L-alanyl-D-glutamate</name>
        <dbReference type="ChEBI" id="CHEBI:83900"/>
    </ligand>
</feature>
<feature type="domain" description="Mur ligase N-terminal catalytic" evidence="9">
    <location>
        <begin position="23"/>
        <end position="96"/>
    </location>
</feature>
<feature type="binding site" evidence="7">
    <location>
        <begin position="409"/>
        <end position="412"/>
    </location>
    <ligand>
        <name>meso-2,6-diaminopimelate</name>
        <dbReference type="ChEBI" id="CHEBI:57791"/>
    </ligand>
</feature>
<feature type="domain" description="Mur ligase C-terminal" evidence="10">
    <location>
        <begin position="334"/>
        <end position="462"/>
    </location>
</feature>
<comment type="similarity">
    <text evidence="1 7">Belongs to the MurCDEF family. MurE subfamily.</text>
</comment>
<dbReference type="InterPro" id="IPR004101">
    <property type="entry name" value="Mur_ligase_C"/>
</dbReference>
<evidence type="ECO:0000256" key="8">
    <source>
        <dbReference type="RuleBase" id="RU004135"/>
    </source>
</evidence>
<dbReference type="Pfam" id="PF02875">
    <property type="entry name" value="Mur_ligase_C"/>
    <property type="match status" value="1"/>
</dbReference>
<dbReference type="Gene3D" id="3.90.190.20">
    <property type="entry name" value="Mur ligase, C-terminal domain"/>
    <property type="match status" value="1"/>
</dbReference>
<evidence type="ECO:0000256" key="7">
    <source>
        <dbReference type="HAMAP-Rule" id="MF_00208"/>
    </source>
</evidence>
<evidence type="ECO:0000313" key="13">
    <source>
        <dbReference type="Proteomes" id="UP000006764"/>
    </source>
</evidence>
<evidence type="ECO:0000259" key="11">
    <source>
        <dbReference type="Pfam" id="PF08245"/>
    </source>
</evidence>
<feature type="binding site" evidence="7">
    <location>
        <position position="190"/>
    </location>
    <ligand>
        <name>UDP-N-acetyl-alpha-D-muramoyl-L-alanyl-D-glutamate</name>
        <dbReference type="ChEBI" id="CHEBI:83900"/>
    </ligand>
</feature>
<keyword evidence="7" id="KW-0963">Cytoplasm</keyword>
<dbReference type="GO" id="GO:0000287">
    <property type="term" value="F:magnesium ion binding"/>
    <property type="evidence" value="ECO:0007669"/>
    <property type="project" value="UniProtKB-UniRule"/>
</dbReference>
<dbReference type="InterPro" id="IPR035911">
    <property type="entry name" value="MurE/MurF_N"/>
</dbReference>
<keyword evidence="7 12" id="KW-0436">Ligase</keyword>
<keyword evidence="4 7" id="KW-0573">Peptidoglycan synthesis</keyword>
<dbReference type="AlphaFoldDB" id="A0A0B4XL13"/>
<dbReference type="InterPro" id="IPR000713">
    <property type="entry name" value="Mur_ligase_N"/>
</dbReference>
<dbReference type="GO" id="GO:0051301">
    <property type="term" value="P:cell division"/>
    <property type="evidence" value="ECO:0007669"/>
    <property type="project" value="UniProtKB-KW"/>
</dbReference>
<feature type="modified residue" description="N6-carboxylysine" evidence="7">
    <location>
        <position position="222"/>
    </location>
</feature>
<protein>
    <recommendedName>
        <fullName evidence="7">UDP-N-acetylmuramoyl-L-alanyl-D-glutamate--2,6-diaminopimelate ligase</fullName>
        <ecNumber evidence="7">6.3.2.13</ecNumber>
    </recommendedName>
    <alternativeName>
        <fullName evidence="7">Meso-A2pm-adding enzyme</fullName>
    </alternativeName>
    <alternativeName>
        <fullName evidence="7">Meso-diaminopimelate-adding enzyme</fullName>
    </alternativeName>
    <alternativeName>
        <fullName evidence="7">UDP-MurNAc-L-Ala-D-Glu:meso-diaminopimelate ligase</fullName>
    </alternativeName>
    <alternativeName>
        <fullName evidence="7">UDP-MurNAc-tripeptide synthetase</fullName>
    </alternativeName>
    <alternativeName>
        <fullName evidence="7">UDP-N-acetylmuramyl-tripeptide synthetase</fullName>
    </alternativeName>
</protein>
<dbReference type="Pfam" id="PF08245">
    <property type="entry name" value="Mur_ligase_M"/>
    <property type="match status" value="1"/>
</dbReference>
<feature type="domain" description="Mur ligase central" evidence="11">
    <location>
        <begin position="111"/>
        <end position="311"/>
    </location>
</feature>
<dbReference type="Pfam" id="PF01225">
    <property type="entry name" value="Mur_ligase"/>
    <property type="match status" value="1"/>
</dbReference>
<comment type="cofactor">
    <cofactor evidence="7">
        <name>Mg(2+)</name>
        <dbReference type="ChEBI" id="CHEBI:18420"/>
    </cofactor>
</comment>
<feature type="binding site" evidence="7">
    <location>
        <position position="28"/>
    </location>
    <ligand>
        <name>UDP-N-acetyl-alpha-D-muramoyl-L-alanyl-D-glutamate</name>
        <dbReference type="ChEBI" id="CHEBI:83900"/>
    </ligand>
</feature>
<dbReference type="GO" id="GO:0008765">
    <property type="term" value="F:UDP-N-acetylmuramoylalanyl-D-glutamate-2,6-diaminopimelate ligase activity"/>
    <property type="evidence" value="ECO:0007669"/>
    <property type="project" value="UniProtKB-UniRule"/>
</dbReference>
<keyword evidence="2 7" id="KW-0132">Cell division</keyword>
<accession>A0A0B4XL13</accession>
<dbReference type="GO" id="GO:0008360">
    <property type="term" value="P:regulation of cell shape"/>
    <property type="evidence" value="ECO:0007669"/>
    <property type="project" value="UniProtKB-KW"/>
</dbReference>
<feature type="binding site" evidence="7">
    <location>
        <begin position="113"/>
        <end position="119"/>
    </location>
    <ligand>
        <name>ATP</name>
        <dbReference type="ChEBI" id="CHEBI:30616"/>
    </ligand>
</feature>
<dbReference type="GO" id="GO:0005737">
    <property type="term" value="C:cytoplasm"/>
    <property type="evidence" value="ECO:0007669"/>
    <property type="project" value="UniProtKB-SubCell"/>
</dbReference>
<gene>
    <name evidence="7" type="primary">murE</name>
    <name evidence="12" type="ORF">S7S_04790</name>
</gene>
<dbReference type="NCBIfam" id="NF001124">
    <property type="entry name" value="PRK00139.1-2"/>
    <property type="match status" value="1"/>
</dbReference>
<dbReference type="HOGENOM" id="CLU_022291_4_1_6"/>
<dbReference type="Proteomes" id="UP000006764">
    <property type="component" value="Chromosome"/>
</dbReference>
<dbReference type="RefSeq" id="WP_008739509.1">
    <property type="nucleotide sequence ID" value="NZ_CP004387.1"/>
</dbReference>
<feature type="binding site" evidence="7">
    <location>
        <position position="464"/>
    </location>
    <ligand>
        <name>meso-2,6-diaminopimelate</name>
        <dbReference type="ChEBI" id="CHEBI:57791"/>
    </ligand>
</feature>
<dbReference type="SUPFAM" id="SSF53244">
    <property type="entry name" value="MurD-like peptide ligases, peptide-binding domain"/>
    <property type="match status" value="1"/>
</dbReference>
<dbReference type="HAMAP" id="MF_00208">
    <property type="entry name" value="MurE"/>
    <property type="match status" value="1"/>
</dbReference>
<dbReference type="GO" id="GO:0005524">
    <property type="term" value="F:ATP binding"/>
    <property type="evidence" value="ECO:0007669"/>
    <property type="project" value="UniProtKB-UniRule"/>
</dbReference>
<evidence type="ECO:0000259" key="10">
    <source>
        <dbReference type="Pfam" id="PF02875"/>
    </source>
</evidence>
<evidence type="ECO:0000256" key="1">
    <source>
        <dbReference type="ARBA" id="ARBA00005898"/>
    </source>
</evidence>
<dbReference type="NCBIfam" id="NF001126">
    <property type="entry name" value="PRK00139.1-4"/>
    <property type="match status" value="1"/>
</dbReference>
<keyword evidence="5 7" id="KW-0131">Cell cycle</keyword>
<comment type="pathway">
    <text evidence="7 8">Cell wall biogenesis; peptidoglycan biosynthesis.</text>
</comment>
<dbReference type="SUPFAM" id="SSF63418">
    <property type="entry name" value="MurE/MurF N-terminal domain"/>
    <property type="match status" value="1"/>
</dbReference>
<dbReference type="InterPro" id="IPR005761">
    <property type="entry name" value="UDP-N-AcMur-Glu-dNH2Pim_ligase"/>
</dbReference>
<keyword evidence="13" id="KW-1185">Reference proteome</keyword>
<dbReference type="STRING" id="391936.S7S_04790"/>
<reference evidence="12 13" key="1">
    <citation type="journal article" date="2012" name="J. Bacteriol.">
        <title>Genome sequence of an alkane-degrading bacterium, Alcanivorax pacificus type strain W11-5, isolated from deep sea sediment.</title>
        <authorList>
            <person name="Lai Q."/>
            <person name="Shao Z."/>
        </authorList>
    </citation>
    <scope>NUCLEOTIDE SEQUENCE [LARGE SCALE GENOMIC DNA]</scope>
    <source>
        <strain evidence="12 13">W11-5</strain>
    </source>
</reference>
<evidence type="ECO:0000259" key="9">
    <source>
        <dbReference type="Pfam" id="PF01225"/>
    </source>
</evidence>
<evidence type="ECO:0000256" key="3">
    <source>
        <dbReference type="ARBA" id="ARBA00022960"/>
    </source>
</evidence>
<comment type="caution">
    <text evidence="7">Lacks conserved residue(s) required for the propagation of feature annotation.</text>
</comment>
<dbReference type="NCBIfam" id="TIGR01085">
    <property type="entry name" value="murE"/>
    <property type="match status" value="1"/>
</dbReference>
<dbReference type="EMBL" id="CP004387">
    <property type="protein sequence ID" value="AJD47380.1"/>
    <property type="molecule type" value="Genomic_DNA"/>
</dbReference>
<feature type="binding site" evidence="7">
    <location>
        <position position="460"/>
    </location>
    <ligand>
        <name>meso-2,6-diaminopimelate</name>
        <dbReference type="ChEBI" id="CHEBI:57791"/>
    </ligand>
</feature>
<comment type="catalytic activity">
    <reaction evidence="7">
        <text>UDP-N-acetyl-alpha-D-muramoyl-L-alanyl-D-glutamate + meso-2,6-diaminopimelate + ATP = UDP-N-acetyl-alpha-D-muramoyl-L-alanyl-gamma-D-glutamyl-meso-2,6-diaminopimelate + ADP + phosphate + H(+)</text>
        <dbReference type="Rhea" id="RHEA:23676"/>
        <dbReference type="ChEBI" id="CHEBI:15378"/>
        <dbReference type="ChEBI" id="CHEBI:30616"/>
        <dbReference type="ChEBI" id="CHEBI:43474"/>
        <dbReference type="ChEBI" id="CHEBI:57791"/>
        <dbReference type="ChEBI" id="CHEBI:83900"/>
        <dbReference type="ChEBI" id="CHEBI:83905"/>
        <dbReference type="ChEBI" id="CHEBI:456216"/>
        <dbReference type="EC" id="6.3.2.13"/>
    </reaction>
</comment>
<dbReference type="Gene3D" id="3.40.1390.10">
    <property type="entry name" value="MurE/MurF, N-terminal domain"/>
    <property type="match status" value="1"/>
</dbReference>
<keyword evidence="6 7" id="KW-0961">Cell wall biogenesis/degradation</keyword>
<dbReference type="KEGG" id="apac:S7S_04790"/>
<comment type="function">
    <text evidence="7">Catalyzes the addition of meso-diaminopimelic acid to the nucleotide precursor UDP-N-acetylmuramoyl-L-alanyl-D-glutamate (UMAG) in the biosynthesis of bacterial cell-wall peptidoglycan.</text>
</comment>
<feature type="binding site" evidence="7">
    <location>
        <position position="385"/>
    </location>
    <ligand>
        <name>meso-2,6-diaminopimelate</name>
        <dbReference type="ChEBI" id="CHEBI:57791"/>
    </ligand>
</feature>
<sequence length="496" mass="52297">MSLALSQLLPDMPLPASLAATPISALCLDSRRISAGDTFVALAGHQQDGRIYIEQAIAGGATLVLAEADETRVVMQQGVPVIGITALRQQLGVIAARLFGEPGRAMTVTGITGTNGKTSTSWFLCDALNAVGRACALVGTLGLRFAGALEDVGHTTPDPITLQRALARFRDEGAQAVVMEVSSHALDQGRLNGTPVSVAVFTNLSRDHLDYHGDMEQYLAAKAKLFEGADLSLAVINLDDPAGVRLRERLPARLPCITFGDHADAVVRCERLQAGADGIRFVLNVAGTNVTASVPLYGRFNLDNLMAVAAVLHGLGYDADALERAFAAVTPVPGRMQPVTLAGTPAPVVLVDYAHTPDGLDKALRAARVHFAGRLHCVVGCGGNRDRGKRPEMAAVAEQLADVVVLTSDNPRFESPQAILADMRAGLAQPERARIIVRRDDAIAEAIGQAGDNDVVLIAGKGHETYQEIQGQRYPMDDRALALAALQARRAGGEGA</sequence>
<dbReference type="SUPFAM" id="SSF53623">
    <property type="entry name" value="MurD-like peptide ligases, catalytic domain"/>
    <property type="match status" value="1"/>
</dbReference>
<evidence type="ECO:0000313" key="12">
    <source>
        <dbReference type="EMBL" id="AJD47380.1"/>
    </source>
</evidence>
<dbReference type="Gene3D" id="3.40.1190.10">
    <property type="entry name" value="Mur-like, catalytic domain"/>
    <property type="match status" value="1"/>
</dbReference>
<dbReference type="GO" id="GO:0009252">
    <property type="term" value="P:peptidoglycan biosynthetic process"/>
    <property type="evidence" value="ECO:0007669"/>
    <property type="project" value="UniProtKB-UniRule"/>
</dbReference>
<keyword evidence="7" id="KW-0547">Nucleotide-binding</keyword>
<feature type="binding site" evidence="7">
    <location>
        <begin position="155"/>
        <end position="156"/>
    </location>
    <ligand>
        <name>UDP-N-acetyl-alpha-D-muramoyl-L-alanyl-D-glutamate</name>
        <dbReference type="ChEBI" id="CHEBI:83900"/>
    </ligand>
</feature>
<evidence type="ECO:0000256" key="2">
    <source>
        <dbReference type="ARBA" id="ARBA00022618"/>
    </source>
</evidence>
<dbReference type="InterPro" id="IPR036565">
    <property type="entry name" value="Mur-like_cat_sf"/>
</dbReference>
<feature type="binding site" evidence="7">
    <location>
        <position position="182"/>
    </location>
    <ligand>
        <name>UDP-N-acetyl-alpha-D-muramoyl-L-alanyl-D-glutamate</name>
        <dbReference type="ChEBI" id="CHEBI:83900"/>
    </ligand>
</feature>
<name>A0A0B4XL13_9GAMM</name>
<comment type="PTM">
    <text evidence="7">Carboxylation is probably crucial for Mg(2+) binding and, consequently, for the gamma-phosphate positioning of ATP.</text>
</comment>
<dbReference type="OrthoDB" id="9800958at2"/>
<dbReference type="InterPro" id="IPR036615">
    <property type="entry name" value="Mur_ligase_C_dom_sf"/>
</dbReference>
<feature type="short sequence motif" description="Meso-diaminopimelate recognition motif" evidence="7">
    <location>
        <begin position="409"/>
        <end position="412"/>
    </location>
</feature>
<keyword evidence="7" id="KW-0067">ATP-binding</keyword>
<organism evidence="12 13">
    <name type="scientific">Isoalcanivorax pacificus W11-5</name>
    <dbReference type="NCBI Taxonomy" id="391936"/>
    <lineage>
        <taxon>Bacteria</taxon>
        <taxon>Pseudomonadati</taxon>
        <taxon>Pseudomonadota</taxon>
        <taxon>Gammaproteobacteria</taxon>
        <taxon>Oceanospirillales</taxon>
        <taxon>Alcanivoracaceae</taxon>
        <taxon>Isoalcanivorax</taxon>
    </lineage>
</organism>
<dbReference type="PANTHER" id="PTHR23135:SF4">
    <property type="entry name" value="UDP-N-ACETYLMURAMOYL-L-ALANYL-D-GLUTAMATE--2,6-DIAMINOPIMELATE LIGASE MURE HOMOLOG, CHLOROPLASTIC"/>
    <property type="match status" value="1"/>
</dbReference>
<comment type="subcellular location">
    <subcellularLocation>
        <location evidence="7 8">Cytoplasm</location>
    </subcellularLocation>
</comment>